<reference evidence="2" key="2">
    <citation type="submission" date="2025-08" db="UniProtKB">
        <authorList>
            <consortium name="Ensembl"/>
        </authorList>
    </citation>
    <scope>IDENTIFICATION</scope>
</reference>
<keyword evidence="3" id="KW-1185">Reference proteome</keyword>
<name>A0A2K6L3H6_RHIBE</name>
<dbReference type="Ensembl" id="ENSRBIT00000041933.1">
    <property type="protein sequence ID" value="ENSRBIP00000018074.1"/>
    <property type="gene ID" value="ENSRBIG00000033035.1"/>
</dbReference>
<dbReference type="AlphaFoldDB" id="A0A2K6L3H6"/>
<dbReference type="Proteomes" id="UP000233180">
    <property type="component" value="Unassembled WGS sequence"/>
</dbReference>
<reference evidence="2" key="3">
    <citation type="submission" date="2025-09" db="UniProtKB">
        <authorList>
            <consortium name="Ensembl"/>
        </authorList>
    </citation>
    <scope>IDENTIFICATION</scope>
</reference>
<organism evidence="2 3">
    <name type="scientific">Rhinopithecus bieti</name>
    <name type="common">Black snub-nosed monkey</name>
    <name type="synonym">Pygathrix bieti</name>
    <dbReference type="NCBI Taxonomy" id="61621"/>
    <lineage>
        <taxon>Eukaryota</taxon>
        <taxon>Metazoa</taxon>
        <taxon>Chordata</taxon>
        <taxon>Craniata</taxon>
        <taxon>Vertebrata</taxon>
        <taxon>Euteleostomi</taxon>
        <taxon>Mammalia</taxon>
        <taxon>Eutheria</taxon>
        <taxon>Euarchontoglires</taxon>
        <taxon>Primates</taxon>
        <taxon>Haplorrhini</taxon>
        <taxon>Catarrhini</taxon>
        <taxon>Cercopithecidae</taxon>
        <taxon>Colobinae</taxon>
        <taxon>Rhinopithecus</taxon>
    </lineage>
</organism>
<reference evidence="2 3" key="1">
    <citation type="submission" date="2016-06" db="EMBL/GenBank/DDBJ databases">
        <title>Genome of Rhinopithecus bieti.</title>
        <authorList>
            <person name="Wu"/>
            <person name="C.-I. and Zhang"/>
            <person name="Y."/>
        </authorList>
    </citation>
    <scope>NUCLEOTIDE SEQUENCE</scope>
</reference>
<evidence type="ECO:0000313" key="3">
    <source>
        <dbReference type="Proteomes" id="UP000233180"/>
    </source>
</evidence>
<protein>
    <submittedName>
        <fullName evidence="2">Uncharacterized protein</fullName>
    </submittedName>
</protein>
<dbReference type="OMA" id="CKHVSSI"/>
<evidence type="ECO:0000256" key="1">
    <source>
        <dbReference type="SAM" id="Phobius"/>
    </source>
</evidence>
<evidence type="ECO:0000313" key="2">
    <source>
        <dbReference type="Ensembl" id="ENSRBIP00000018074.1"/>
    </source>
</evidence>
<accession>A0A2K6L3H6</accession>
<feature type="transmembrane region" description="Helical" evidence="1">
    <location>
        <begin position="21"/>
        <end position="43"/>
    </location>
</feature>
<keyword evidence="1" id="KW-0812">Transmembrane</keyword>
<sequence length="78" mass="8788">MRDCKCSISLSHLQRFLPQTFGPPYIVCVCVCVCVCVYLWAALHRVCVCVCVCMCVCVLTQKQCKHVSSIIPLHLLLE</sequence>
<proteinExistence type="predicted"/>
<keyword evidence="1" id="KW-1133">Transmembrane helix</keyword>
<keyword evidence="1" id="KW-0472">Membrane</keyword>